<dbReference type="PANTHER" id="PTHR30040:SF2">
    <property type="entry name" value="FAD:PROTEIN FMN TRANSFERASE"/>
    <property type="match status" value="1"/>
</dbReference>
<keyword evidence="6 11" id="KW-0479">Metal-binding</keyword>
<dbReference type="SUPFAM" id="SSF143631">
    <property type="entry name" value="ApbE-like"/>
    <property type="match status" value="1"/>
</dbReference>
<sequence length="341" mass="36402">MQRIFGAGALALLLAACQPAPPEPVTLSGLAFYSMPWQVKISTVPAGQSPVALQSLLQARLDEVNRTLSTYQPDTELMRFNATPVGKPFRAGKMLCQAVQTALAVSAATGGVYDVTVGPLVNLWGFGPDAVPDKVPSQAMIEASRQRVGWHYLEVQPSSCTLVRRRDIAVDLSSIGEGVGVDALVESLEHLGVRDYMVSVAGTLRVNGRKPDGGPWRIAVEKPDASGLPQQLLKLEGGAAVSTSGAYRNYHEIDGVRYSHTLDPRTGRPITHKGVSVSVVLPGATATYADAWATGLNALGPDEGYPVAVQAHIPVYYLEKTPSGFQEKLSPAFQPFLGERM</sequence>
<keyword evidence="7 11" id="KW-0274">FAD</keyword>
<evidence type="ECO:0000256" key="1">
    <source>
        <dbReference type="ARBA" id="ARBA00008282"/>
    </source>
</evidence>
<evidence type="ECO:0000313" key="14">
    <source>
        <dbReference type="EMBL" id="RZU47088.1"/>
    </source>
</evidence>
<evidence type="ECO:0000256" key="6">
    <source>
        <dbReference type="ARBA" id="ARBA00022723"/>
    </source>
</evidence>
<evidence type="ECO:0000256" key="13">
    <source>
        <dbReference type="RuleBase" id="RU363002"/>
    </source>
</evidence>
<organism evidence="14 15">
    <name type="scientific">Fluviicoccus keumensis</name>
    <dbReference type="NCBI Taxonomy" id="1435465"/>
    <lineage>
        <taxon>Bacteria</taxon>
        <taxon>Pseudomonadati</taxon>
        <taxon>Pseudomonadota</taxon>
        <taxon>Gammaproteobacteria</taxon>
        <taxon>Moraxellales</taxon>
        <taxon>Moraxellaceae</taxon>
        <taxon>Fluviicoccus</taxon>
    </lineage>
</organism>
<dbReference type="GO" id="GO:0005886">
    <property type="term" value="C:plasma membrane"/>
    <property type="evidence" value="ECO:0007669"/>
    <property type="project" value="UniProtKB-SubCell"/>
</dbReference>
<keyword evidence="4 11" id="KW-0285">Flavoprotein</keyword>
<evidence type="ECO:0000256" key="3">
    <source>
        <dbReference type="ARBA" id="ARBA00016337"/>
    </source>
</evidence>
<feature type="signal peptide" evidence="13">
    <location>
        <begin position="1"/>
        <end position="22"/>
    </location>
</feature>
<dbReference type="EMBL" id="SHKX01000011">
    <property type="protein sequence ID" value="RZU47088.1"/>
    <property type="molecule type" value="Genomic_DNA"/>
</dbReference>
<comment type="cofactor">
    <cofactor evidence="12">
        <name>Mg(2+)</name>
        <dbReference type="ChEBI" id="CHEBI:18420"/>
    </cofactor>
    <cofactor evidence="12">
        <name>Mn(2+)</name>
        <dbReference type="ChEBI" id="CHEBI:29035"/>
    </cofactor>
    <text evidence="12">Magnesium. Can also use manganese.</text>
</comment>
<dbReference type="GO" id="GO:0016740">
    <property type="term" value="F:transferase activity"/>
    <property type="evidence" value="ECO:0007669"/>
    <property type="project" value="UniProtKB-UniRule"/>
</dbReference>
<feature type="binding site" evidence="12">
    <location>
        <position position="290"/>
    </location>
    <ligand>
        <name>Mg(2+)</name>
        <dbReference type="ChEBI" id="CHEBI:18420"/>
    </ligand>
</feature>
<keyword evidence="15" id="KW-1185">Reference proteome</keyword>
<keyword evidence="8 11" id="KW-0460">Magnesium</keyword>
<evidence type="ECO:0000256" key="5">
    <source>
        <dbReference type="ARBA" id="ARBA00022679"/>
    </source>
</evidence>
<evidence type="ECO:0000313" key="15">
    <source>
        <dbReference type="Proteomes" id="UP000292423"/>
    </source>
</evidence>
<evidence type="ECO:0000256" key="12">
    <source>
        <dbReference type="PIRSR" id="PIRSR006268-2"/>
    </source>
</evidence>
<dbReference type="PIRSF" id="PIRSF006268">
    <property type="entry name" value="ApbE"/>
    <property type="match status" value="1"/>
</dbReference>
<evidence type="ECO:0000256" key="4">
    <source>
        <dbReference type="ARBA" id="ARBA00022630"/>
    </source>
</evidence>
<dbReference type="PROSITE" id="PS51257">
    <property type="entry name" value="PROKAR_LIPOPROTEIN"/>
    <property type="match status" value="1"/>
</dbReference>
<dbReference type="InterPro" id="IPR003374">
    <property type="entry name" value="ApbE-like_sf"/>
</dbReference>
<dbReference type="PANTHER" id="PTHR30040">
    <property type="entry name" value="THIAMINE BIOSYNTHESIS LIPOPROTEIN APBE"/>
    <property type="match status" value="1"/>
</dbReference>
<comment type="subcellular location">
    <subcellularLocation>
        <location evidence="13">Cell inner membrane</location>
        <topology evidence="13">Lipid-anchor</topology>
        <orientation evidence="13">Periplasmic side</orientation>
    </subcellularLocation>
</comment>
<evidence type="ECO:0000256" key="7">
    <source>
        <dbReference type="ARBA" id="ARBA00022827"/>
    </source>
</evidence>
<dbReference type="Pfam" id="PF02424">
    <property type="entry name" value="ApbE"/>
    <property type="match status" value="1"/>
</dbReference>
<comment type="similarity">
    <text evidence="1 11 13">Belongs to the ApbE family.</text>
</comment>
<protein>
    <recommendedName>
        <fullName evidence="3 11">FAD:protein FMN transferase</fullName>
        <ecNumber evidence="2 11">2.7.1.180</ecNumber>
    </recommendedName>
    <alternativeName>
        <fullName evidence="9 11">Flavin transferase</fullName>
    </alternativeName>
</protein>
<keyword evidence="13 14" id="KW-0449">Lipoprotein</keyword>
<dbReference type="EC" id="2.7.1.180" evidence="2 11"/>
<keyword evidence="5 11" id="KW-0808">Transferase</keyword>
<evidence type="ECO:0000256" key="8">
    <source>
        <dbReference type="ARBA" id="ARBA00022842"/>
    </source>
</evidence>
<keyword evidence="13" id="KW-0472">Membrane</keyword>
<feature type="chain" id="PRO_5020871080" description="FAD:protein FMN transferase" evidence="13">
    <location>
        <begin position="23"/>
        <end position="341"/>
    </location>
</feature>
<proteinExistence type="inferred from homology"/>
<evidence type="ECO:0000256" key="2">
    <source>
        <dbReference type="ARBA" id="ARBA00011955"/>
    </source>
</evidence>
<comment type="catalytic activity">
    <reaction evidence="10 11 13">
        <text>L-threonyl-[protein] + FAD = FMN-L-threonyl-[protein] + AMP + H(+)</text>
        <dbReference type="Rhea" id="RHEA:36847"/>
        <dbReference type="Rhea" id="RHEA-COMP:11060"/>
        <dbReference type="Rhea" id="RHEA-COMP:11061"/>
        <dbReference type="ChEBI" id="CHEBI:15378"/>
        <dbReference type="ChEBI" id="CHEBI:30013"/>
        <dbReference type="ChEBI" id="CHEBI:57692"/>
        <dbReference type="ChEBI" id="CHEBI:74257"/>
        <dbReference type="ChEBI" id="CHEBI:456215"/>
        <dbReference type="EC" id="2.7.1.180"/>
    </reaction>
</comment>
<keyword evidence="13" id="KW-0732">Signal</keyword>
<accession>A0A4Q7Z9B0</accession>
<dbReference type="InterPro" id="IPR024932">
    <property type="entry name" value="ApbE"/>
</dbReference>
<feature type="binding site" evidence="12">
    <location>
        <position position="174"/>
    </location>
    <ligand>
        <name>Mg(2+)</name>
        <dbReference type="ChEBI" id="CHEBI:18420"/>
    </ligand>
</feature>
<feature type="binding site" evidence="12">
    <location>
        <position position="294"/>
    </location>
    <ligand>
        <name>Mg(2+)</name>
        <dbReference type="ChEBI" id="CHEBI:18420"/>
    </ligand>
</feature>
<comment type="caution">
    <text evidence="14">The sequence shown here is derived from an EMBL/GenBank/DDBJ whole genome shotgun (WGS) entry which is preliminary data.</text>
</comment>
<keyword evidence="13" id="KW-0997">Cell inner membrane</keyword>
<dbReference type="Gene3D" id="3.10.520.10">
    <property type="entry name" value="ApbE-like domains"/>
    <property type="match status" value="1"/>
</dbReference>
<evidence type="ECO:0000256" key="9">
    <source>
        <dbReference type="ARBA" id="ARBA00031306"/>
    </source>
</evidence>
<evidence type="ECO:0000256" key="10">
    <source>
        <dbReference type="ARBA" id="ARBA00048540"/>
    </source>
</evidence>
<dbReference type="RefSeq" id="WP_130412281.1">
    <property type="nucleotide sequence ID" value="NZ_SHKX01000011.1"/>
</dbReference>
<dbReference type="GO" id="GO:0046872">
    <property type="term" value="F:metal ion binding"/>
    <property type="evidence" value="ECO:0007669"/>
    <property type="project" value="UniProtKB-UniRule"/>
</dbReference>
<evidence type="ECO:0000256" key="11">
    <source>
        <dbReference type="PIRNR" id="PIRNR006268"/>
    </source>
</evidence>
<dbReference type="AlphaFoldDB" id="A0A4Q7Z9B0"/>
<dbReference type="OrthoDB" id="9778595at2"/>
<name>A0A4Q7Z9B0_9GAMM</name>
<gene>
    <name evidence="14" type="ORF">EV700_1479</name>
</gene>
<comment type="function">
    <text evidence="13">Flavin transferase that catalyzes the transfer of the FMN moiety of FAD and its covalent binding to the hydroxyl group of a threonine residue in a target flavoprotein.</text>
</comment>
<reference evidence="14 15" key="1">
    <citation type="submission" date="2019-02" db="EMBL/GenBank/DDBJ databases">
        <title>Genomic Encyclopedia of Type Strains, Phase IV (KMG-IV): sequencing the most valuable type-strain genomes for metagenomic binning, comparative biology and taxonomic classification.</title>
        <authorList>
            <person name="Goeker M."/>
        </authorList>
    </citation>
    <scope>NUCLEOTIDE SEQUENCE [LARGE SCALE GENOMIC DNA]</scope>
    <source>
        <strain evidence="14 15">DSM 105135</strain>
    </source>
</reference>
<keyword evidence="13" id="KW-1003">Cell membrane</keyword>
<dbReference type="Proteomes" id="UP000292423">
    <property type="component" value="Unassembled WGS sequence"/>
</dbReference>